<evidence type="ECO:0000313" key="1">
    <source>
        <dbReference type="EMBL" id="CAK9014783.1"/>
    </source>
</evidence>
<reference evidence="1 2" key="1">
    <citation type="submission" date="2024-02" db="EMBL/GenBank/DDBJ databases">
        <authorList>
            <person name="Chen Y."/>
            <person name="Shah S."/>
            <person name="Dougan E. K."/>
            <person name="Thang M."/>
            <person name="Chan C."/>
        </authorList>
    </citation>
    <scope>NUCLEOTIDE SEQUENCE [LARGE SCALE GENOMIC DNA]</scope>
</reference>
<organism evidence="1 2">
    <name type="scientific">Durusdinium trenchii</name>
    <dbReference type="NCBI Taxonomy" id="1381693"/>
    <lineage>
        <taxon>Eukaryota</taxon>
        <taxon>Sar</taxon>
        <taxon>Alveolata</taxon>
        <taxon>Dinophyceae</taxon>
        <taxon>Suessiales</taxon>
        <taxon>Symbiodiniaceae</taxon>
        <taxon>Durusdinium</taxon>
    </lineage>
</organism>
<name>A0ABP0JKC2_9DINO</name>
<accession>A0ABP0JKC2</accession>
<gene>
    <name evidence="1" type="ORF">CCMP2556_LOCUS11843</name>
</gene>
<sequence>MLHELLVKAVCAGREPLQWKAGRAVPLYKKGAISNPDNYRSIFLFDSIAKLHHNLLRDRLYATYEKVASKACFGGRKGCGTDMGHYMLQSLLSLSEYAAVSAAFVFLDLHAAFYSVIRQGLFGQPLHDEYLCMFLARQGISPQELDEWEKQAQLDYALQGQSQLVQNWAQDAFKNAHFSMKGLKSLALTSRGTRPGDPIGDICFNIIMQKVLAEVRQRVSNWGCADLLEQPVQEVLGQDLPGFLDVSFFDDVAFGILHASHERLIAAAAVVLSALCDSARTRGLQVNFQAEKIELMLVLKGRGEYHERARLMAHLYYSRDCADKLEALFEPLPLALVEELDQIDRDKAADLKLQGWSLKKAHLPACRVPFVQLPPSDSPEARAIRAACSSGEPAVKPWYHVGGTLVRQEEQQLAEPSLAVEKIVSGQAKGHQVGAGGAFAATSLSVWYARVAVRCKIFVHLFSGHRRATDLQHQIEHHKWVGTVQCFCLSIDLCLQGSAGDLLDRERIEWWRVRILAGQVCGVGGAPLRDLVSCALDGRGPPPLRDKNIPWGLPWISRRQREQVMVGTGLLQVAIELLLLCTYVGGCGFLEHPEYPRWMKGTPCPSIWTLEVMQVLASCEAVNVVSFDQCIYGAGGVKPTTLLLVRLPFFREITLQTGLHGRCHHGPGAHVSLVGREGASFRTARAKVYPAGLNIALAEAFHSYVARLNPVQCDRELPREFHDLHEVGAVEEPAVVQPDYHSR</sequence>
<dbReference type="EMBL" id="CAXAMN010005625">
    <property type="protein sequence ID" value="CAK9014783.1"/>
    <property type="molecule type" value="Genomic_DNA"/>
</dbReference>
<evidence type="ECO:0000313" key="2">
    <source>
        <dbReference type="Proteomes" id="UP001642484"/>
    </source>
</evidence>
<keyword evidence="2" id="KW-1185">Reference proteome</keyword>
<comment type="caution">
    <text evidence="1">The sequence shown here is derived from an EMBL/GenBank/DDBJ whole genome shotgun (WGS) entry which is preliminary data.</text>
</comment>
<proteinExistence type="predicted"/>
<dbReference type="Proteomes" id="UP001642484">
    <property type="component" value="Unassembled WGS sequence"/>
</dbReference>
<protein>
    <submittedName>
        <fullName evidence="1">Uncharacterized protein</fullName>
    </submittedName>
</protein>